<comment type="caution">
    <text evidence="1">The sequence shown here is derived from an EMBL/GenBank/DDBJ whole genome shotgun (WGS) entry which is preliminary data.</text>
</comment>
<protein>
    <submittedName>
        <fullName evidence="1">Uncharacterized protein</fullName>
    </submittedName>
</protein>
<gene>
    <name evidence="1" type="ORF">ADA01nite_40260</name>
</gene>
<dbReference type="Proteomes" id="UP000321157">
    <property type="component" value="Unassembled WGS sequence"/>
</dbReference>
<dbReference type="OrthoDB" id="2679673at2"/>
<proteinExistence type="predicted"/>
<sequence length="62" mass="7399">MAKQDIYRAVFEACMTRSDMYACYTGLVRCIIEEIENDWESIREIRLVEHAYSSVKEKKFLD</sequence>
<reference evidence="1 2" key="1">
    <citation type="submission" date="2019-07" db="EMBL/GenBank/DDBJ databases">
        <title>Whole genome shotgun sequence of Aneurinibacillus danicus NBRC 102444.</title>
        <authorList>
            <person name="Hosoyama A."/>
            <person name="Uohara A."/>
            <person name="Ohji S."/>
            <person name="Ichikawa N."/>
        </authorList>
    </citation>
    <scope>NUCLEOTIDE SEQUENCE [LARGE SCALE GENOMIC DNA]</scope>
    <source>
        <strain evidence="1 2">NBRC 102444</strain>
    </source>
</reference>
<organism evidence="1 2">
    <name type="scientific">Aneurinibacillus danicus</name>
    <dbReference type="NCBI Taxonomy" id="267746"/>
    <lineage>
        <taxon>Bacteria</taxon>
        <taxon>Bacillati</taxon>
        <taxon>Bacillota</taxon>
        <taxon>Bacilli</taxon>
        <taxon>Bacillales</taxon>
        <taxon>Paenibacillaceae</taxon>
        <taxon>Aneurinibacillus group</taxon>
        <taxon>Aneurinibacillus</taxon>
    </lineage>
</organism>
<evidence type="ECO:0000313" key="1">
    <source>
        <dbReference type="EMBL" id="GEN36566.1"/>
    </source>
</evidence>
<keyword evidence="2" id="KW-1185">Reference proteome</keyword>
<dbReference type="AlphaFoldDB" id="A0A511VCC3"/>
<dbReference type="EMBL" id="BJXX01000200">
    <property type="protein sequence ID" value="GEN36566.1"/>
    <property type="molecule type" value="Genomic_DNA"/>
</dbReference>
<dbReference type="RefSeq" id="WP_146812206.1">
    <property type="nucleotide sequence ID" value="NZ_BJXX01000200.1"/>
</dbReference>
<evidence type="ECO:0000313" key="2">
    <source>
        <dbReference type="Proteomes" id="UP000321157"/>
    </source>
</evidence>
<accession>A0A511VCC3</accession>
<name>A0A511VCC3_9BACL</name>